<keyword evidence="6" id="KW-1185">Reference proteome</keyword>
<dbReference type="InterPro" id="IPR051104">
    <property type="entry name" value="FAD_monoxygenase"/>
</dbReference>
<proteinExistence type="predicted"/>
<protein>
    <submittedName>
        <fullName evidence="5">FAD binding domain-containing protein</fullName>
    </submittedName>
</protein>
<dbReference type="Pfam" id="PF01494">
    <property type="entry name" value="FAD_binding_3"/>
    <property type="match status" value="1"/>
</dbReference>
<organism evidence="5 6">
    <name type="scientific">Nocardia puris</name>
    <dbReference type="NCBI Taxonomy" id="208602"/>
    <lineage>
        <taxon>Bacteria</taxon>
        <taxon>Bacillati</taxon>
        <taxon>Actinomycetota</taxon>
        <taxon>Actinomycetes</taxon>
        <taxon>Mycobacteriales</taxon>
        <taxon>Nocardiaceae</taxon>
        <taxon>Nocardia</taxon>
    </lineage>
</organism>
<keyword evidence="2" id="KW-0274">FAD</keyword>
<evidence type="ECO:0000313" key="5">
    <source>
        <dbReference type="EMBL" id="RBO89577.1"/>
    </source>
</evidence>
<accession>A0A366DHL2</accession>
<dbReference type="InterPro" id="IPR036188">
    <property type="entry name" value="FAD/NAD-bd_sf"/>
</dbReference>
<keyword evidence="1" id="KW-0285">Flavoprotein</keyword>
<dbReference type="SUPFAM" id="SSF51905">
    <property type="entry name" value="FAD/NAD(P)-binding domain"/>
    <property type="match status" value="1"/>
</dbReference>
<dbReference type="InterPro" id="IPR002938">
    <property type="entry name" value="FAD-bd"/>
</dbReference>
<dbReference type="PANTHER" id="PTHR46720:SF3">
    <property type="entry name" value="FAD-BINDING DOMAIN-CONTAINING PROTEIN-RELATED"/>
    <property type="match status" value="1"/>
</dbReference>
<dbReference type="PRINTS" id="PR00420">
    <property type="entry name" value="RNGMNOXGNASE"/>
</dbReference>
<dbReference type="Proteomes" id="UP000252586">
    <property type="component" value="Unassembled WGS sequence"/>
</dbReference>
<evidence type="ECO:0000256" key="2">
    <source>
        <dbReference type="ARBA" id="ARBA00022827"/>
    </source>
</evidence>
<dbReference type="AlphaFoldDB" id="A0A366DHL2"/>
<evidence type="ECO:0000259" key="4">
    <source>
        <dbReference type="Pfam" id="PF01494"/>
    </source>
</evidence>
<reference evidence="5 6" key="1">
    <citation type="submission" date="2018-06" db="EMBL/GenBank/DDBJ databases">
        <title>Genomic Encyclopedia of Type Strains, Phase IV (KMG-IV): sequencing the most valuable type-strain genomes for metagenomic binning, comparative biology and taxonomic classification.</title>
        <authorList>
            <person name="Goeker M."/>
        </authorList>
    </citation>
    <scope>NUCLEOTIDE SEQUENCE [LARGE SCALE GENOMIC DNA]</scope>
    <source>
        <strain evidence="5 6">DSM 44599</strain>
    </source>
</reference>
<dbReference type="GO" id="GO:0016491">
    <property type="term" value="F:oxidoreductase activity"/>
    <property type="evidence" value="ECO:0007669"/>
    <property type="project" value="UniProtKB-KW"/>
</dbReference>
<dbReference type="EMBL" id="QNRE01000007">
    <property type="protein sequence ID" value="RBO89577.1"/>
    <property type="molecule type" value="Genomic_DNA"/>
</dbReference>
<evidence type="ECO:0000313" key="6">
    <source>
        <dbReference type="Proteomes" id="UP000252586"/>
    </source>
</evidence>
<dbReference type="STRING" id="1210090.GCA_001613185_01901"/>
<comment type="caution">
    <text evidence="5">The sequence shown here is derived from an EMBL/GenBank/DDBJ whole genome shotgun (WGS) entry which is preliminary data.</text>
</comment>
<dbReference type="RefSeq" id="WP_067506620.1">
    <property type="nucleotide sequence ID" value="NZ_CP107943.1"/>
</dbReference>
<dbReference type="GO" id="GO:0071949">
    <property type="term" value="F:FAD binding"/>
    <property type="evidence" value="ECO:0007669"/>
    <property type="project" value="InterPro"/>
</dbReference>
<dbReference type="PANTHER" id="PTHR46720">
    <property type="entry name" value="HYDROXYLASE, PUTATIVE (AFU_ORTHOLOGUE AFUA_3G01460)-RELATED"/>
    <property type="match status" value="1"/>
</dbReference>
<evidence type="ECO:0000256" key="3">
    <source>
        <dbReference type="ARBA" id="ARBA00023002"/>
    </source>
</evidence>
<sequence>MLRHDIEELPPLQTFVADRIALLGDAAHAMTPTLGQGACQAIEDAVVLARVAEAGRDLAEYDRVRRPRTRMITNRSARLGTVLQFRARPLAAARDALLRSSPSSVQLKSLATVLDWAP</sequence>
<dbReference type="GO" id="GO:0044550">
    <property type="term" value="P:secondary metabolite biosynthetic process"/>
    <property type="evidence" value="ECO:0007669"/>
    <property type="project" value="TreeGrafter"/>
</dbReference>
<gene>
    <name evidence="5" type="ORF">DFR74_107255</name>
</gene>
<name>A0A366DHL2_9NOCA</name>
<keyword evidence="3" id="KW-0560">Oxidoreductase</keyword>
<feature type="domain" description="FAD-binding" evidence="4">
    <location>
        <begin position="14"/>
        <end position="70"/>
    </location>
</feature>
<evidence type="ECO:0000256" key="1">
    <source>
        <dbReference type="ARBA" id="ARBA00022630"/>
    </source>
</evidence>
<dbReference type="Gene3D" id="3.50.50.60">
    <property type="entry name" value="FAD/NAD(P)-binding domain"/>
    <property type="match status" value="1"/>
</dbReference>